<feature type="binding site" evidence="14">
    <location>
        <begin position="36"/>
        <end position="40"/>
    </location>
    <ligand>
        <name>GTP</name>
        <dbReference type="ChEBI" id="CHEBI:37565"/>
        <label>1</label>
    </ligand>
</feature>
<dbReference type="AlphaFoldDB" id="A0A0S8G6U0"/>
<evidence type="ECO:0000256" key="15">
    <source>
        <dbReference type="PIRSR" id="PIRSR603373-2"/>
    </source>
</evidence>
<evidence type="ECO:0000256" key="14">
    <source>
        <dbReference type="PIRSR" id="PIRSR603373-1"/>
    </source>
</evidence>
<proteinExistence type="inferred from homology"/>
<feature type="domain" description="FeoB-type G" evidence="17">
    <location>
        <begin position="4"/>
        <end position="166"/>
    </location>
</feature>
<dbReference type="Pfam" id="PF07664">
    <property type="entry name" value="FeoB_C"/>
    <property type="match status" value="1"/>
</dbReference>
<dbReference type="SUPFAM" id="SSF52540">
    <property type="entry name" value="P-loop containing nucleoside triphosphate hydrolases"/>
    <property type="match status" value="1"/>
</dbReference>
<dbReference type="NCBIfam" id="TIGR00437">
    <property type="entry name" value="feoB"/>
    <property type="match status" value="1"/>
</dbReference>
<dbReference type="GO" id="GO:0005886">
    <property type="term" value="C:plasma membrane"/>
    <property type="evidence" value="ECO:0007669"/>
    <property type="project" value="UniProtKB-SubCell"/>
</dbReference>
<dbReference type="NCBIfam" id="TIGR00231">
    <property type="entry name" value="small_GTP"/>
    <property type="match status" value="1"/>
</dbReference>
<reference evidence="18 19" key="1">
    <citation type="journal article" date="2015" name="Microbiome">
        <title>Genomic resolution of linkages in carbon, nitrogen, and sulfur cycling among widespread estuary sediment bacteria.</title>
        <authorList>
            <person name="Baker B.J."/>
            <person name="Lazar C.S."/>
            <person name="Teske A.P."/>
            <person name="Dick G.J."/>
        </authorList>
    </citation>
    <scope>NUCLEOTIDE SEQUENCE [LARGE SCALE GENOMIC DNA]</scope>
    <source>
        <strain evidence="18">SM23_40</strain>
    </source>
</reference>
<feature type="transmembrane region" description="Helical" evidence="16">
    <location>
        <begin position="766"/>
        <end position="788"/>
    </location>
</feature>
<dbReference type="PROSITE" id="PS51711">
    <property type="entry name" value="G_FEOB"/>
    <property type="match status" value="1"/>
</dbReference>
<dbReference type="Pfam" id="PF02421">
    <property type="entry name" value="FeoB_N"/>
    <property type="match status" value="1"/>
</dbReference>
<dbReference type="InterPro" id="IPR041069">
    <property type="entry name" value="FeoB_Cyto"/>
</dbReference>
<feature type="transmembrane region" description="Helical" evidence="16">
    <location>
        <begin position="737"/>
        <end position="760"/>
    </location>
</feature>
<feature type="transmembrane region" description="Helical" evidence="16">
    <location>
        <begin position="522"/>
        <end position="541"/>
    </location>
</feature>
<evidence type="ECO:0000256" key="3">
    <source>
        <dbReference type="ARBA" id="ARBA00022475"/>
    </source>
</evidence>
<dbReference type="InterPro" id="IPR027417">
    <property type="entry name" value="P-loop_NTPase"/>
</dbReference>
<dbReference type="Pfam" id="PF17910">
    <property type="entry name" value="FeoB_Cyto"/>
    <property type="match status" value="1"/>
</dbReference>
<keyword evidence="10" id="KW-0406">Ion transport</keyword>
<keyword evidence="6 16" id="KW-0812">Transmembrane</keyword>
<protein>
    <recommendedName>
        <fullName evidence="13 16">Ferrous iron transport protein B</fullName>
    </recommendedName>
</protein>
<dbReference type="PATRIC" id="fig|1703774.3.peg.1104"/>
<dbReference type="Gene3D" id="1.10.287.1770">
    <property type="match status" value="1"/>
</dbReference>
<dbReference type="InterPro" id="IPR030389">
    <property type="entry name" value="G_FEOB_dom"/>
</dbReference>
<dbReference type="Pfam" id="PF07670">
    <property type="entry name" value="Gate"/>
    <property type="match status" value="2"/>
</dbReference>
<evidence type="ECO:0000256" key="11">
    <source>
        <dbReference type="ARBA" id="ARBA00023134"/>
    </source>
</evidence>
<keyword evidence="4 16" id="KW-0410">Iron transport</keyword>
<keyword evidence="3" id="KW-1003">Cell membrane</keyword>
<dbReference type="PRINTS" id="PR00326">
    <property type="entry name" value="GTP1OBG"/>
</dbReference>
<feature type="binding site" evidence="15">
    <location>
        <position position="25"/>
    </location>
    <ligand>
        <name>Mg(2+)</name>
        <dbReference type="ChEBI" id="CHEBI:18420"/>
        <label>2</label>
    </ligand>
</feature>
<comment type="caution">
    <text evidence="18">The sequence shown here is derived from an EMBL/GenBank/DDBJ whole genome shotgun (WGS) entry which is preliminary data.</text>
</comment>
<comment type="similarity">
    <text evidence="16">Belongs to the TRAFAC class TrmE-Era-EngA-EngB-Septin-like GTPase superfamily. FeoB GTPase (TC 9.A.8) family.</text>
</comment>
<evidence type="ECO:0000256" key="7">
    <source>
        <dbReference type="ARBA" id="ARBA00022741"/>
    </source>
</evidence>
<feature type="transmembrane region" description="Helical" evidence="16">
    <location>
        <begin position="400"/>
        <end position="420"/>
    </location>
</feature>
<keyword evidence="9 16" id="KW-0408">Iron</keyword>
<dbReference type="CDD" id="cd01879">
    <property type="entry name" value="FeoB"/>
    <property type="match status" value="1"/>
</dbReference>
<accession>A0A0S8G6U0</accession>
<feature type="transmembrane region" description="Helical" evidence="16">
    <location>
        <begin position="349"/>
        <end position="373"/>
    </location>
</feature>
<evidence type="ECO:0000256" key="12">
    <source>
        <dbReference type="ARBA" id="ARBA00023136"/>
    </source>
</evidence>
<feature type="transmembrane region" description="Helical" evidence="16">
    <location>
        <begin position="460"/>
        <end position="480"/>
    </location>
</feature>
<feature type="transmembrane region" description="Helical" evidence="16">
    <location>
        <begin position="432"/>
        <end position="453"/>
    </location>
</feature>
<name>A0A0S8G6U0_UNCT6</name>
<evidence type="ECO:0000256" key="16">
    <source>
        <dbReference type="RuleBase" id="RU362098"/>
    </source>
</evidence>
<feature type="binding site" evidence="15">
    <location>
        <position position="26"/>
    </location>
    <ligand>
        <name>Mg(2+)</name>
        <dbReference type="ChEBI" id="CHEBI:18420"/>
        <label>2</label>
    </ligand>
</feature>
<gene>
    <name evidence="18" type="ORF">AMJ82_10235</name>
</gene>
<keyword evidence="8 16" id="KW-1133">Transmembrane helix</keyword>
<dbReference type="InterPro" id="IPR005225">
    <property type="entry name" value="Small_GTP-bd"/>
</dbReference>
<feature type="binding site" evidence="14">
    <location>
        <begin position="146"/>
        <end position="148"/>
    </location>
    <ligand>
        <name>GTP</name>
        <dbReference type="ChEBI" id="CHEBI:37565"/>
        <label>1</label>
    </ligand>
</feature>
<dbReference type="GO" id="GO:0015093">
    <property type="term" value="F:ferrous iron transmembrane transporter activity"/>
    <property type="evidence" value="ECO:0007669"/>
    <property type="project" value="UniProtKB-UniRule"/>
</dbReference>
<dbReference type="InterPro" id="IPR006073">
    <property type="entry name" value="GTP-bd"/>
</dbReference>
<comment type="subcellular location">
    <subcellularLocation>
        <location evidence="1 16">Cell inner membrane</location>
        <topology evidence="1 16">Multi-pass membrane protein</topology>
    </subcellularLocation>
</comment>
<keyword evidence="11 14" id="KW-0342">GTP-binding</keyword>
<keyword evidence="15" id="KW-0479">Metal-binding</keyword>
<dbReference type="InterPro" id="IPR011642">
    <property type="entry name" value="Gate_dom"/>
</dbReference>
<dbReference type="InterPro" id="IPR050860">
    <property type="entry name" value="FeoB_GTPase"/>
</dbReference>
<evidence type="ECO:0000256" key="13">
    <source>
        <dbReference type="NCBIfam" id="TIGR00437"/>
    </source>
</evidence>
<dbReference type="InterPro" id="IPR003373">
    <property type="entry name" value="Fe2_transport_prot-B"/>
</dbReference>
<evidence type="ECO:0000256" key="6">
    <source>
        <dbReference type="ARBA" id="ARBA00022692"/>
    </source>
</evidence>
<feature type="binding site" evidence="14">
    <location>
        <begin position="57"/>
        <end position="60"/>
    </location>
    <ligand>
        <name>GTP</name>
        <dbReference type="ChEBI" id="CHEBI:37565"/>
        <label>1</label>
    </ligand>
</feature>
<evidence type="ECO:0000313" key="18">
    <source>
        <dbReference type="EMBL" id="KPK67628.1"/>
    </source>
</evidence>
<dbReference type="GO" id="GO:0046872">
    <property type="term" value="F:metal ion binding"/>
    <property type="evidence" value="ECO:0007669"/>
    <property type="project" value="UniProtKB-KW"/>
</dbReference>
<dbReference type="FunFam" id="3.40.50.300:FF:000426">
    <property type="entry name" value="Ferrous iron transport protein B"/>
    <property type="match status" value="1"/>
</dbReference>
<evidence type="ECO:0000256" key="10">
    <source>
        <dbReference type="ARBA" id="ARBA00023065"/>
    </source>
</evidence>
<feature type="binding site" evidence="14">
    <location>
        <begin position="11"/>
        <end position="18"/>
    </location>
    <ligand>
        <name>GTP</name>
        <dbReference type="ChEBI" id="CHEBI:37565"/>
        <label>1</label>
    </ligand>
</feature>
<evidence type="ECO:0000256" key="8">
    <source>
        <dbReference type="ARBA" id="ARBA00022989"/>
    </source>
</evidence>
<dbReference type="Gene3D" id="3.40.50.300">
    <property type="entry name" value="P-loop containing nucleotide triphosphate hydrolases"/>
    <property type="match status" value="1"/>
</dbReference>
<dbReference type="PANTHER" id="PTHR43185:SF1">
    <property type="entry name" value="FE(2+) TRANSPORTER FEOB"/>
    <property type="match status" value="1"/>
</dbReference>
<keyword evidence="2 16" id="KW-0813">Transport</keyword>
<dbReference type="Proteomes" id="UP000051717">
    <property type="component" value="Unassembled WGS sequence"/>
</dbReference>
<evidence type="ECO:0000256" key="4">
    <source>
        <dbReference type="ARBA" id="ARBA00022496"/>
    </source>
</evidence>
<evidence type="ECO:0000256" key="5">
    <source>
        <dbReference type="ARBA" id="ARBA00022519"/>
    </source>
</evidence>
<keyword evidence="15" id="KW-0460">Magnesium</keyword>
<feature type="transmembrane region" description="Helical" evidence="16">
    <location>
        <begin position="293"/>
        <end position="311"/>
    </location>
</feature>
<dbReference type="PANTHER" id="PTHR43185">
    <property type="entry name" value="FERROUS IRON TRANSPORT PROTEIN B"/>
    <property type="match status" value="1"/>
</dbReference>
<evidence type="ECO:0000256" key="2">
    <source>
        <dbReference type="ARBA" id="ARBA00022448"/>
    </source>
</evidence>
<comment type="function">
    <text evidence="16">Probable transporter of a GTP-driven Fe(2+) uptake system.</text>
</comment>
<dbReference type="InterPro" id="IPR011640">
    <property type="entry name" value="Fe2_transport_prot_B_C"/>
</dbReference>
<evidence type="ECO:0000259" key="17">
    <source>
        <dbReference type="PROSITE" id="PS51711"/>
    </source>
</evidence>
<keyword evidence="7 14" id="KW-0547">Nucleotide-binding</keyword>
<keyword evidence="12 16" id="KW-0472">Membrane</keyword>
<dbReference type="EMBL" id="LJUI01000116">
    <property type="protein sequence ID" value="KPK67628.1"/>
    <property type="molecule type" value="Genomic_DNA"/>
</dbReference>
<dbReference type="GO" id="GO:0005525">
    <property type="term" value="F:GTP binding"/>
    <property type="evidence" value="ECO:0007669"/>
    <property type="project" value="UniProtKB-KW"/>
</dbReference>
<organism evidence="18 19">
    <name type="scientific">candidate division TA06 bacterium SM23_40</name>
    <dbReference type="NCBI Taxonomy" id="1703774"/>
    <lineage>
        <taxon>Bacteria</taxon>
        <taxon>Bacteria division TA06</taxon>
    </lineage>
</organism>
<keyword evidence="5" id="KW-0997">Cell inner membrane</keyword>
<feature type="binding site" evidence="14">
    <location>
        <begin position="117"/>
        <end position="120"/>
    </location>
    <ligand>
        <name>GTP</name>
        <dbReference type="ChEBI" id="CHEBI:37565"/>
        <label>1</label>
    </ligand>
</feature>
<evidence type="ECO:0000256" key="9">
    <source>
        <dbReference type="ARBA" id="ARBA00023004"/>
    </source>
</evidence>
<feature type="binding site" evidence="15">
    <location>
        <position position="22"/>
    </location>
    <ligand>
        <name>Mg(2+)</name>
        <dbReference type="ChEBI" id="CHEBI:18420"/>
        <label>1</label>
    </ligand>
</feature>
<sequence>MKKHITIALAGNPNSGKTTVFNNLTGARQHVGNYPGVTVEKKEGSCTFGDYHIHVVDLPGTYGLSAYSLEEIVARNFVIDEHPDVVVDIVDASNLERNLYLAVQFKELGIPLVVALNMSDLAEARGIHIDAETLSHLFGNPMVPTVATRKKGMEALLRAVVSVATGSARSPGMTIDYGQEIEEELECLETIIAGTDGELRKYIPRWIALKLLEADTEIQKKIDHSNQAPSISAQAEKSRAHLARICGDDPEAVIADYRYGFLKGAVEEAVRRHLPGDHLTASDKIDRIVTNHVLGIPLFLAMMWVVFQLTFRVAAPPMQWIEAGTDWLARVVTTVAPEGHLQSLLADGVIGGVGGVIVFLPNILLLFLAIAALEDSGYMARAAFIMDRVMHKIGLHGKSFIPMLIGFGCSVPAIMATRILEERRDRMTTILVIPLISCGARLPVYTLLIAAFFRPQVAGNVLFSIYVLGILAAVLVAKLLRGTIFSGPSTPFVMELPPYRIPTLRGLCVHTWQRGWMYLRKAGTFILAFSILMWFLMTFPADPPLNRDYRAEAADIERDFASILQPFAATLGLSPEDLTHDEELNDLTSQIDSIHRTFTMRVSDGHLEEGTPKYEALHARRDRELAQLQEEHPALSQIMFSYFEAKTSHGEALARLASEERADRLGKSYAGHLGHALEPLLRPVGFDWKIAVALVGGLTAKEVVISTLATVYGVAESDEEGVALREALRRDPTFSPLVAYALMVFILLYVPCMVALIMIAAETGSWKWAAFAAGYSSVLAWFAAFVVYQGGHLLRLG</sequence>
<evidence type="ECO:0000313" key="19">
    <source>
        <dbReference type="Proteomes" id="UP000051717"/>
    </source>
</evidence>
<evidence type="ECO:0000256" key="1">
    <source>
        <dbReference type="ARBA" id="ARBA00004429"/>
    </source>
</evidence>